<dbReference type="Proteomes" id="UP000472277">
    <property type="component" value="Chromosome 30"/>
</dbReference>
<evidence type="ECO:0000256" key="1">
    <source>
        <dbReference type="SAM" id="MobiDB-lite"/>
    </source>
</evidence>
<dbReference type="Gene3D" id="1.25.10.10">
    <property type="entry name" value="Leucine-rich Repeat Variant"/>
    <property type="match status" value="1"/>
</dbReference>
<protein>
    <submittedName>
        <fullName evidence="4">Centrosomal protein 104</fullName>
    </submittedName>
</protein>
<accession>A0A674ENH8</accession>
<gene>
    <name evidence="4" type="primary">CEP104</name>
</gene>
<evidence type="ECO:0000259" key="2">
    <source>
        <dbReference type="Pfam" id="PF21038"/>
    </source>
</evidence>
<dbReference type="Pfam" id="PF21039">
    <property type="entry name" value="CEP104_ZnF"/>
    <property type="match status" value="1"/>
</dbReference>
<proteinExistence type="predicted"/>
<dbReference type="PANTHER" id="PTHR13371">
    <property type="entry name" value="GLYCINE-, GLUTAMATE-, THIENYLCYCLOHEXYLPIPERIDINE-BINDING PROTEIN"/>
    <property type="match status" value="1"/>
</dbReference>
<feature type="domain" description="Centrosomal protein CEP104 Zn finger" evidence="3">
    <location>
        <begin position="602"/>
        <end position="642"/>
    </location>
</feature>
<dbReference type="Ensembl" id="ENSSTUT00000117011.1">
    <property type="protein sequence ID" value="ENSSTUP00000109262.1"/>
    <property type="gene ID" value="ENSSTUG00000048523.1"/>
</dbReference>
<dbReference type="InterPro" id="IPR052607">
    <property type="entry name" value="CEP104-like"/>
</dbReference>
<reference evidence="4" key="2">
    <citation type="submission" date="2025-09" db="UniProtKB">
        <authorList>
            <consortium name="Ensembl"/>
        </authorList>
    </citation>
    <scope>IDENTIFICATION</scope>
</reference>
<dbReference type="InterPro" id="IPR048739">
    <property type="entry name" value="CEP104_N"/>
</dbReference>
<evidence type="ECO:0000313" key="4">
    <source>
        <dbReference type="Ensembl" id="ENSSTUP00000109262.1"/>
    </source>
</evidence>
<organism evidence="4 5">
    <name type="scientific">Salmo trutta</name>
    <name type="common">Brown trout</name>
    <dbReference type="NCBI Taxonomy" id="8032"/>
    <lineage>
        <taxon>Eukaryota</taxon>
        <taxon>Metazoa</taxon>
        <taxon>Chordata</taxon>
        <taxon>Craniata</taxon>
        <taxon>Vertebrata</taxon>
        <taxon>Euteleostomi</taxon>
        <taxon>Actinopterygii</taxon>
        <taxon>Neopterygii</taxon>
        <taxon>Teleostei</taxon>
        <taxon>Protacanthopterygii</taxon>
        <taxon>Salmoniformes</taxon>
        <taxon>Salmonidae</taxon>
        <taxon>Salmoninae</taxon>
        <taxon>Salmo</taxon>
    </lineage>
</organism>
<name>A0A674ENH8_SALTR</name>
<evidence type="ECO:0000259" key="3">
    <source>
        <dbReference type="Pfam" id="PF21039"/>
    </source>
</evidence>
<dbReference type="GeneTree" id="ENSGT00390000013405"/>
<reference evidence="4" key="1">
    <citation type="submission" date="2025-08" db="UniProtKB">
        <authorList>
            <consortium name="Ensembl"/>
        </authorList>
    </citation>
    <scope>IDENTIFICATION</scope>
</reference>
<dbReference type="GO" id="GO:0005929">
    <property type="term" value="C:cilium"/>
    <property type="evidence" value="ECO:0007669"/>
    <property type="project" value="TreeGrafter"/>
</dbReference>
<sequence length="651" mass="72987">SIPSHRRDMPRKIEFTVVSSFDLEDNFSAKELMVHAPTVNDWRSARFCPYPQEVTLQLAGQSRVCKLLLLAHQYLISGKIEFHIGDRLPEAHSPSLFGTLCRLGCVSRITGFPKSVHMDAIGTYLRITFHRNHVNRCNLYNQVLHYVTLTVNHYLPVNCTSVCPQLSREKLIEHYLNSSQHVTALVATYMGKCESISPLDDLAFDMYQDPEIAHIIHLLDDNKQEMKHCAIEKEDCNTAKKKKEQTEEYRMTVYHHLEVHNLLDMGMLTALPYDKRPLPALQRKRETAQSQPEDPGLTGEPELLTEGAQREASIPIEVYGDRLDIYKKLTEVSAGTPKEELRAEVFLVKTVFQASLKLLWLLLVNQLIPGQALSRAEMAYRVEQTWPNLLSRTGDSATRLQTTATAFIQVSALCRSVKFFHTNLEKPFFGLPQTVSFSFGFISLKALVLSLPLCPFCTGALKHSSTEVRETAVRIVLAIYRLHKNAIPYYLPANDTRKNILHKNIFDGFARIDGQPKSKKGGAQQEGKKDKIRSLQEQLAALKEISVGGAVITAPITSFPSTGQLVCVTPPCCAFISLPIFHCTGFPFLKSFVTPFICGGRCVSQVVEIVSLTEHLLGECENRAGFSQCPRCSEAVLTDKLKGGRGDITDK</sequence>
<dbReference type="PANTHER" id="PTHR13371:SF0">
    <property type="entry name" value="CENTROSOMAL PROTEIN OF 104 KDA"/>
    <property type="match status" value="1"/>
</dbReference>
<feature type="domain" description="Centrosomal protein CEP104 N-terminal" evidence="2">
    <location>
        <begin position="42"/>
        <end position="146"/>
    </location>
</feature>
<dbReference type="InterPro" id="IPR011989">
    <property type="entry name" value="ARM-like"/>
</dbReference>
<keyword evidence="5" id="KW-1185">Reference proteome</keyword>
<dbReference type="InterPro" id="IPR048738">
    <property type="entry name" value="CEP104_Znf"/>
</dbReference>
<dbReference type="AlphaFoldDB" id="A0A674ENH8"/>
<feature type="region of interest" description="Disordered" evidence="1">
    <location>
        <begin position="281"/>
        <end position="306"/>
    </location>
</feature>
<evidence type="ECO:0000313" key="5">
    <source>
        <dbReference type="Proteomes" id="UP000472277"/>
    </source>
</evidence>
<dbReference type="Pfam" id="PF21038">
    <property type="entry name" value="CEP104_N"/>
    <property type="match status" value="1"/>
</dbReference>
<dbReference type="Pfam" id="PF21040">
    <property type="entry name" value="CEP104-like_TOG"/>
    <property type="match status" value="1"/>
</dbReference>